<dbReference type="Pfam" id="PF20146">
    <property type="entry name" value="NRF"/>
    <property type="match status" value="1"/>
</dbReference>
<dbReference type="InterPro" id="IPR006621">
    <property type="entry name" value="Nose-resist-to-fluoxetine_N"/>
</dbReference>
<feature type="region of interest" description="Disordered" evidence="1">
    <location>
        <begin position="62"/>
        <end position="89"/>
    </location>
</feature>
<dbReference type="PANTHER" id="PTHR11161">
    <property type="entry name" value="O-ACYLTRANSFERASE"/>
    <property type="match status" value="1"/>
</dbReference>
<evidence type="ECO:0000256" key="2">
    <source>
        <dbReference type="SAM" id="SignalP"/>
    </source>
</evidence>
<name>A0ABM1SLV8_LIMPO</name>
<reference evidence="5" key="1">
    <citation type="submission" date="2025-08" db="UniProtKB">
        <authorList>
            <consortium name="RefSeq"/>
        </authorList>
    </citation>
    <scope>IDENTIFICATION</scope>
    <source>
        <tissue evidence="5">Muscle</tissue>
    </source>
</reference>
<gene>
    <name evidence="5" type="primary">LOC111086357</name>
</gene>
<feature type="signal peptide" evidence="2">
    <location>
        <begin position="1"/>
        <end position="19"/>
    </location>
</feature>
<evidence type="ECO:0000259" key="3">
    <source>
        <dbReference type="SMART" id="SM00703"/>
    </source>
</evidence>
<keyword evidence="2" id="KW-0732">Signal</keyword>
<keyword evidence="4" id="KW-1185">Reference proteome</keyword>
<dbReference type="SMART" id="SM00703">
    <property type="entry name" value="NRF"/>
    <property type="match status" value="1"/>
</dbReference>
<evidence type="ECO:0000256" key="1">
    <source>
        <dbReference type="SAM" id="MobiDB-lite"/>
    </source>
</evidence>
<organism evidence="4 5">
    <name type="scientific">Limulus polyphemus</name>
    <name type="common">Atlantic horseshoe crab</name>
    <dbReference type="NCBI Taxonomy" id="6850"/>
    <lineage>
        <taxon>Eukaryota</taxon>
        <taxon>Metazoa</taxon>
        <taxon>Ecdysozoa</taxon>
        <taxon>Arthropoda</taxon>
        <taxon>Chelicerata</taxon>
        <taxon>Merostomata</taxon>
        <taxon>Xiphosura</taxon>
        <taxon>Limulidae</taxon>
        <taxon>Limulus</taxon>
    </lineage>
</organism>
<dbReference type="PANTHER" id="PTHR11161:SF0">
    <property type="entry name" value="O-ACYLTRANSFERASE LIKE PROTEIN"/>
    <property type="match status" value="1"/>
</dbReference>
<sequence length="362" mass="39844">MWGLCVICCICFCVLEIRADRGKEILPPRESSSGHKVLLKKSAWNGTEKGFSAKEQNFSNAPSILREESAKNSSTQEEWPNTESSSTPKELLFLDAPGSSTNSYLTNVSKLNIALSTAPTNVLSTIKTVALDHLKTEEQTADPLRGKTKTLAMAIKISTQPPNAIINVTEIPTFQPMKTSTDPPVKTVTPDAIQKVSKIFDNYRKRASQLVSSAMKQVLPSLIRYSSQVKLSSGCSTSIFQIILGLRKLEDWALKLLDASGKVPSGVLHGTISELGDYEECHDIVATNTRGRELFQGQYCSAYVQPLQPDHFEYHVYTTNKSKEAGIHTIPYEDIPIMPPGAALLDFYAIELLKQVLGNHCP</sequence>
<accession>A0ABM1SLV8</accession>
<dbReference type="Proteomes" id="UP000694941">
    <property type="component" value="Unplaced"/>
</dbReference>
<dbReference type="RefSeq" id="XP_022244614.1">
    <property type="nucleotide sequence ID" value="XM_022388906.1"/>
</dbReference>
<protein>
    <submittedName>
        <fullName evidence="5">Uncharacterized protein LOC111086357</fullName>
    </submittedName>
</protein>
<dbReference type="InterPro" id="IPR052728">
    <property type="entry name" value="O2_lipid_transport_reg"/>
</dbReference>
<feature type="compositionally biased region" description="Polar residues" evidence="1">
    <location>
        <begin position="71"/>
        <end position="88"/>
    </location>
</feature>
<evidence type="ECO:0000313" key="5">
    <source>
        <dbReference type="RefSeq" id="XP_022244614.1"/>
    </source>
</evidence>
<feature type="chain" id="PRO_5046142112" evidence="2">
    <location>
        <begin position="20"/>
        <end position="362"/>
    </location>
</feature>
<evidence type="ECO:0000313" key="4">
    <source>
        <dbReference type="Proteomes" id="UP000694941"/>
    </source>
</evidence>
<dbReference type="GeneID" id="111086357"/>
<feature type="domain" description="Nose resistant-to-fluoxetine protein N-terminal" evidence="3">
    <location>
        <begin position="232"/>
        <end position="348"/>
    </location>
</feature>
<proteinExistence type="predicted"/>